<protein>
    <submittedName>
        <fullName evidence="1">Uncharacterized protein</fullName>
    </submittedName>
</protein>
<dbReference type="AlphaFoldDB" id="A0A433ZTD8"/>
<comment type="caution">
    <text evidence="1">The sequence shown here is derived from an EMBL/GenBank/DDBJ whole genome shotgun (WGS) entry which is preliminary data.</text>
</comment>
<evidence type="ECO:0000313" key="2">
    <source>
        <dbReference type="Proteomes" id="UP000286908"/>
    </source>
</evidence>
<organism evidence="1 2">
    <name type="scientific">Morganella morganii</name>
    <name type="common">Proteus morganii</name>
    <dbReference type="NCBI Taxonomy" id="582"/>
    <lineage>
        <taxon>Bacteria</taxon>
        <taxon>Pseudomonadati</taxon>
        <taxon>Pseudomonadota</taxon>
        <taxon>Gammaproteobacteria</taxon>
        <taxon>Enterobacterales</taxon>
        <taxon>Morganellaceae</taxon>
        <taxon>Morganella</taxon>
    </lineage>
</organism>
<dbReference type="OrthoDB" id="9901578at2"/>
<gene>
    <name evidence="1" type="ORF">CKG00_02530</name>
</gene>
<sequence>MFRTPQASAKIDPAASRFALWHKSPQKPLSGDLTLIQIRFPIVKELSPFIFGSVPLMGLNITSGDINVNTAGDNKITGGDISMILKGIYF</sequence>
<reference evidence="1 2" key="1">
    <citation type="submission" date="2017-08" db="EMBL/GenBank/DDBJ databases">
        <title>Draft genome sequence of pheromone producing symbiont Morganella morganii, of the female New Zealand grass grub Costelytra giveni.</title>
        <authorList>
            <person name="Laugraud A."/>
            <person name="Young S.D."/>
            <person name="Hurst M.H."/>
        </authorList>
    </citation>
    <scope>NUCLEOTIDE SEQUENCE [LARGE SCALE GENOMIC DNA]</scope>
    <source>
        <strain evidence="1 2">MMsCG</strain>
    </source>
</reference>
<name>A0A433ZTD8_MORMO</name>
<accession>A0A433ZTD8</accession>
<proteinExistence type="predicted"/>
<evidence type="ECO:0000313" key="1">
    <source>
        <dbReference type="EMBL" id="RUT65398.1"/>
    </source>
</evidence>
<dbReference type="EMBL" id="NRQY01000001">
    <property type="protein sequence ID" value="RUT65398.1"/>
    <property type="molecule type" value="Genomic_DNA"/>
</dbReference>
<dbReference type="Proteomes" id="UP000286908">
    <property type="component" value="Unassembled WGS sequence"/>
</dbReference>